<evidence type="ECO:0000313" key="2">
    <source>
        <dbReference type="Proteomes" id="UP000549971"/>
    </source>
</evidence>
<name>A0A7W9MRX3_9ACTN</name>
<dbReference type="RefSeq" id="WP_184793346.1">
    <property type="nucleotide sequence ID" value="NZ_JACHMY010000001.1"/>
</dbReference>
<dbReference type="AlphaFoldDB" id="A0A7W9MRX3"/>
<organism evidence="1 2">
    <name type="scientific">Kribbella italica</name>
    <dbReference type="NCBI Taxonomy" id="1540520"/>
    <lineage>
        <taxon>Bacteria</taxon>
        <taxon>Bacillati</taxon>
        <taxon>Actinomycetota</taxon>
        <taxon>Actinomycetes</taxon>
        <taxon>Propionibacteriales</taxon>
        <taxon>Kribbellaceae</taxon>
        <taxon>Kribbella</taxon>
    </lineage>
</organism>
<gene>
    <name evidence="1" type="ORF">HDA39_000194</name>
</gene>
<dbReference type="Proteomes" id="UP000549971">
    <property type="component" value="Unassembled WGS sequence"/>
</dbReference>
<proteinExistence type="predicted"/>
<dbReference type="EMBL" id="JACHMY010000001">
    <property type="protein sequence ID" value="MBB5833460.1"/>
    <property type="molecule type" value="Genomic_DNA"/>
</dbReference>
<reference evidence="1 2" key="1">
    <citation type="submission" date="2020-08" db="EMBL/GenBank/DDBJ databases">
        <title>Sequencing the genomes of 1000 actinobacteria strains.</title>
        <authorList>
            <person name="Klenk H.-P."/>
        </authorList>
    </citation>
    <scope>NUCLEOTIDE SEQUENCE [LARGE SCALE GENOMIC DNA]</scope>
    <source>
        <strain evidence="1 2">DSM 28967</strain>
    </source>
</reference>
<sequence length="66" mass="7488">MSTYRVYMGTEASTSVEVQAEDREDAIEKAYEKFQGVILCHQCAHEVDLGDFEVPVDKDYAVELVE</sequence>
<evidence type="ECO:0000313" key="1">
    <source>
        <dbReference type="EMBL" id="MBB5833460.1"/>
    </source>
</evidence>
<protein>
    <submittedName>
        <fullName evidence="1">Uncharacterized protein</fullName>
    </submittedName>
</protein>
<accession>A0A7W9MRX3</accession>
<comment type="caution">
    <text evidence="1">The sequence shown here is derived from an EMBL/GenBank/DDBJ whole genome shotgun (WGS) entry which is preliminary data.</text>
</comment>
<keyword evidence="2" id="KW-1185">Reference proteome</keyword>